<gene>
    <name evidence="1" type="ORF">GHK62_13655</name>
</gene>
<proteinExistence type="predicted"/>
<reference evidence="1 2" key="1">
    <citation type="journal article" date="2013" name="Genome Biol.">
        <title>Comparative genomics of the core and accessory genomes of 48 Sinorhizobium strains comprising five genospecies.</title>
        <authorList>
            <person name="Sugawara M."/>
            <person name="Epstein B."/>
            <person name="Badgley B.D."/>
            <person name="Unno T."/>
            <person name="Xu L."/>
            <person name="Reese J."/>
            <person name="Gyaneshwar P."/>
            <person name="Denny R."/>
            <person name="Mudge J."/>
            <person name="Bharti A.K."/>
            <person name="Farmer A.D."/>
            <person name="May G.D."/>
            <person name="Woodward J.E."/>
            <person name="Medigue C."/>
            <person name="Vallenet D."/>
            <person name="Lajus A."/>
            <person name="Rouy Z."/>
            <person name="Martinez-Vaz B."/>
            <person name="Tiffin P."/>
            <person name="Young N.D."/>
            <person name="Sadowsky M.J."/>
        </authorList>
    </citation>
    <scope>NUCLEOTIDE SEQUENCE [LARGE SCALE GENOMIC DNA]</scope>
    <source>
        <strain evidence="1 2">USDA4894</strain>
    </source>
</reference>
<dbReference type="AlphaFoldDB" id="A0A6N7LEY1"/>
<dbReference type="EMBL" id="WITC01000055">
    <property type="protein sequence ID" value="MQX15769.1"/>
    <property type="molecule type" value="Genomic_DNA"/>
</dbReference>
<evidence type="ECO:0000313" key="2">
    <source>
        <dbReference type="Proteomes" id="UP000439983"/>
    </source>
</evidence>
<name>A0A6N7LEY1_SINTE</name>
<evidence type="ECO:0008006" key="3">
    <source>
        <dbReference type="Google" id="ProtNLM"/>
    </source>
</evidence>
<comment type="caution">
    <text evidence="1">The sequence shown here is derived from an EMBL/GenBank/DDBJ whole genome shotgun (WGS) entry which is preliminary data.</text>
</comment>
<dbReference type="Proteomes" id="UP000439983">
    <property type="component" value="Unassembled WGS sequence"/>
</dbReference>
<keyword evidence="2" id="KW-1185">Reference proteome</keyword>
<organism evidence="1 2">
    <name type="scientific">Sinorhizobium terangae</name>
    <dbReference type="NCBI Taxonomy" id="110322"/>
    <lineage>
        <taxon>Bacteria</taxon>
        <taxon>Pseudomonadati</taxon>
        <taxon>Pseudomonadota</taxon>
        <taxon>Alphaproteobacteria</taxon>
        <taxon>Hyphomicrobiales</taxon>
        <taxon>Rhizobiaceae</taxon>
        <taxon>Sinorhizobium/Ensifer group</taxon>
        <taxon>Sinorhizobium</taxon>
    </lineage>
</organism>
<evidence type="ECO:0000313" key="1">
    <source>
        <dbReference type="EMBL" id="MQX15769.1"/>
    </source>
</evidence>
<dbReference type="RefSeq" id="WP_210253344.1">
    <property type="nucleotide sequence ID" value="NZ_WITC01000055.1"/>
</dbReference>
<sequence>MIGNVRPTTLDGIKRLASQLRKEQGIKHSLALDLAARAANCTNFRNARRVFNAQAEMTSRPYVLLTRYWLDKELRQSGRETLRIDLRKSLLEVCGKSELKKVRGFGELRRVSDDHFVCDMVDPSQSYARARLCTAERSLRFMEHTGLLPSRNLRKAYPNGSVEDELPHSDHATLWVDPERGQFILIDEPYARAPDEAARAAWAIRTGWRVLKTSWPGMYGPYNCELHVATDGRSGYELEGLVAKIEAMPAPLVEPDWPGESSYSWDTFTSPLAKNAPDVRRARCRGTIYPVPSATTVAYSYNVGVSQRRPAGELGIAGHIEAGRIIKAVLRCVRNTDPMGHTGD</sequence>
<protein>
    <recommendedName>
        <fullName evidence="3">DUF5623 domain-containing protein</fullName>
    </recommendedName>
</protein>
<accession>A0A6N7LEY1</accession>